<comment type="similarity">
    <text evidence="1 3">Belongs to the short-chain dehydrogenases/reductases (SDR) family.</text>
</comment>
<keyword evidence="4" id="KW-0812">Transmembrane</keyword>
<dbReference type="PRINTS" id="PR00080">
    <property type="entry name" value="SDRFAMILY"/>
</dbReference>
<accession>A0A8I6R9B0</accession>
<sequence>MRPVQSYSAIMEFLWFFFGKTFLPVLVPILVYQLYKGRKIPRKKLCGKVVLITGASSGLGEAIAQLFYLAGCKVILASRRVKELEKVKSKLMSLKPDAVYIPKILQLDLLDVDSLSMKASEAESMFGQVDILVNNGGVSFRGDILNTSMDVHINVMTVNYFGPLALTKALLPGMIKRGEGHIIGISSVQGQIAIPHRSAYASSKHAFQAFLDCLRSEVAHKNILVTVVSPGYINTSLSKNALTESGSTYGVTDPTTASGYEPKYVAEKVLLAVSQENPEIIVSTLGPKIAIILRVLCPKLYFHIMKNRAKKYQFTY</sequence>
<evidence type="ECO:0000256" key="1">
    <source>
        <dbReference type="ARBA" id="ARBA00006484"/>
    </source>
</evidence>
<dbReference type="PRINTS" id="PR00081">
    <property type="entry name" value="GDHRDH"/>
</dbReference>
<dbReference type="PANTHER" id="PTHR44196">
    <property type="entry name" value="DEHYDROGENASE/REDUCTASE SDR FAMILY MEMBER 7B"/>
    <property type="match status" value="1"/>
</dbReference>
<evidence type="ECO:0000256" key="3">
    <source>
        <dbReference type="RuleBase" id="RU000363"/>
    </source>
</evidence>
<dbReference type="Pfam" id="PF00106">
    <property type="entry name" value="adh_short"/>
    <property type="match status" value="1"/>
</dbReference>
<evidence type="ECO:0000256" key="2">
    <source>
        <dbReference type="ARBA" id="ARBA00023002"/>
    </source>
</evidence>
<evidence type="ECO:0008006" key="7">
    <source>
        <dbReference type="Google" id="ProtNLM"/>
    </source>
</evidence>
<dbReference type="AlphaFoldDB" id="A0A8I6R9B0"/>
<dbReference type="OrthoDB" id="5307821at2759"/>
<protein>
    <recommendedName>
        <fullName evidence="7">Dehydrogenase</fullName>
    </recommendedName>
</protein>
<proteinExistence type="inferred from homology"/>
<dbReference type="InterPro" id="IPR002347">
    <property type="entry name" value="SDR_fam"/>
</dbReference>
<dbReference type="OMA" id="YFWIMAK"/>
<feature type="transmembrane region" description="Helical" evidence="4">
    <location>
        <begin position="13"/>
        <end position="35"/>
    </location>
</feature>
<dbReference type="GO" id="GO:0016020">
    <property type="term" value="C:membrane"/>
    <property type="evidence" value="ECO:0007669"/>
    <property type="project" value="TreeGrafter"/>
</dbReference>
<dbReference type="Proteomes" id="UP000494040">
    <property type="component" value="Unassembled WGS sequence"/>
</dbReference>
<keyword evidence="6" id="KW-1185">Reference proteome</keyword>
<organism evidence="5 6">
    <name type="scientific">Cimex lectularius</name>
    <name type="common">Bed bug</name>
    <name type="synonym">Acanthia lectularia</name>
    <dbReference type="NCBI Taxonomy" id="79782"/>
    <lineage>
        <taxon>Eukaryota</taxon>
        <taxon>Metazoa</taxon>
        <taxon>Ecdysozoa</taxon>
        <taxon>Arthropoda</taxon>
        <taxon>Hexapoda</taxon>
        <taxon>Insecta</taxon>
        <taxon>Pterygota</taxon>
        <taxon>Neoptera</taxon>
        <taxon>Paraneoptera</taxon>
        <taxon>Hemiptera</taxon>
        <taxon>Heteroptera</taxon>
        <taxon>Panheteroptera</taxon>
        <taxon>Cimicomorpha</taxon>
        <taxon>Cimicidae</taxon>
        <taxon>Cimex</taxon>
    </lineage>
</organism>
<keyword evidence="2" id="KW-0560">Oxidoreductase</keyword>
<dbReference type="InterPro" id="IPR036291">
    <property type="entry name" value="NAD(P)-bd_dom_sf"/>
</dbReference>
<evidence type="ECO:0000313" key="5">
    <source>
        <dbReference type="EnsemblMetazoa" id="XP_014240147.1"/>
    </source>
</evidence>
<dbReference type="PANTHER" id="PTHR44196:SF1">
    <property type="entry name" value="DEHYDROGENASE_REDUCTASE SDR FAMILY MEMBER 7B"/>
    <property type="match status" value="1"/>
</dbReference>
<name>A0A8I6R9B0_CIMLE</name>
<dbReference type="RefSeq" id="XP_014240147.1">
    <property type="nucleotide sequence ID" value="XM_014384661.1"/>
</dbReference>
<dbReference type="GO" id="GO:0016491">
    <property type="term" value="F:oxidoreductase activity"/>
    <property type="evidence" value="ECO:0007669"/>
    <property type="project" value="UniProtKB-KW"/>
</dbReference>
<dbReference type="Gene3D" id="3.40.50.720">
    <property type="entry name" value="NAD(P)-binding Rossmann-like Domain"/>
    <property type="match status" value="1"/>
</dbReference>
<dbReference type="GeneID" id="106661356"/>
<reference evidence="5" key="1">
    <citation type="submission" date="2022-01" db="UniProtKB">
        <authorList>
            <consortium name="EnsemblMetazoa"/>
        </authorList>
    </citation>
    <scope>IDENTIFICATION</scope>
</reference>
<keyword evidence="4" id="KW-0472">Membrane</keyword>
<keyword evidence="4" id="KW-1133">Transmembrane helix</keyword>
<evidence type="ECO:0000313" key="6">
    <source>
        <dbReference type="Proteomes" id="UP000494040"/>
    </source>
</evidence>
<dbReference type="EnsemblMetazoa" id="XM_014384661.1">
    <property type="protein sequence ID" value="XP_014240147.1"/>
    <property type="gene ID" value="LOC106661356"/>
</dbReference>
<evidence type="ECO:0000256" key="4">
    <source>
        <dbReference type="SAM" id="Phobius"/>
    </source>
</evidence>
<dbReference type="SUPFAM" id="SSF51735">
    <property type="entry name" value="NAD(P)-binding Rossmann-fold domains"/>
    <property type="match status" value="1"/>
</dbReference>
<dbReference type="KEGG" id="clec:106661356"/>